<feature type="signal peptide" evidence="1">
    <location>
        <begin position="1"/>
        <end position="30"/>
    </location>
</feature>
<sequence length="74" mass="8243">MKSIRWAHLNPVSECLFMCVIVLVPFTSQAQNVSQYVCEESTSIFCMEGTREAAAVFIFEAPKLCSIQPLADVL</sequence>
<protein>
    <submittedName>
        <fullName evidence="2">Putative secreted protein</fullName>
    </submittedName>
</protein>
<dbReference type="AlphaFoldDB" id="A0A6G5A293"/>
<dbReference type="EMBL" id="GIKN01002859">
    <property type="protein sequence ID" value="NIE45132.1"/>
    <property type="molecule type" value="Transcribed_RNA"/>
</dbReference>
<accession>A0A6G5A293</accession>
<feature type="chain" id="PRO_5026274780" evidence="1">
    <location>
        <begin position="31"/>
        <end position="74"/>
    </location>
</feature>
<keyword evidence="1" id="KW-0732">Signal</keyword>
<evidence type="ECO:0000313" key="2">
    <source>
        <dbReference type="EMBL" id="NIE45132.1"/>
    </source>
</evidence>
<evidence type="ECO:0000256" key="1">
    <source>
        <dbReference type="SAM" id="SignalP"/>
    </source>
</evidence>
<name>A0A6G5A293_RHIMP</name>
<proteinExistence type="predicted"/>
<reference evidence="2" key="1">
    <citation type="submission" date="2020-03" db="EMBL/GenBank/DDBJ databases">
        <title>A transcriptome and proteome of the tick Rhipicephalus microplus shaped by the genetic composition of its hosts and developmental stage.</title>
        <authorList>
            <person name="Garcia G.R."/>
            <person name="Ribeiro J.M.C."/>
            <person name="Maruyama S.R."/>
            <person name="Gardinasse L.G."/>
            <person name="Nelson K."/>
            <person name="Ferreira B.R."/>
            <person name="Andrade T.G."/>
            <person name="Santos I.K.F.M."/>
        </authorList>
    </citation>
    <scope>NUCLEOTIDE SEQUENCE</scope>
    <source>
        <strain evidence="2">NSGR</strain>
        <tissue evidence="2">Salivary glands</tissue>
    </source>
</reference>
<organism evidence="2">
    <name type="scientific">Rhipicephalus microplus</name>
    <name type="common">Cattle tick</name>
    <name type="synonym">Boophilus microplus</name>
    <dbReference type="NCBI Taxonomy" id="6941"/>
    <lineage>
        <taxon>Eukaryota</taxon>
        <taxon>Metazoa</taxon>
        <taxon>Ecdysozoa</taxon>
        <taxon>Arthropoda</taxon>
        <taxon>Chelicerata</taxon>
        <taxon>Arachnida</taxon>
        <taxon>Acari</taxon>
        <taxon>Parasitiformes</taxon>
        <taxon>Ixodida</taxon>
        <taxon>Ixodoidea</taxon>
        <taxon>Ixodidae</taxon>
        <taxon>Rhipicephalinae</taxon>
        <taxon>Rhipicephalus</taxon>
        <taxon>Boophilus</taxon>
    </lineage>
</organism>